<keyword evidence="9 14" id="KW-0862">Zinc</keyword>
<dbReference type="InterPro" id="IPR008915">
    <property type="entry name" value="Peptidase_M50"/>
</dbReference>
<feature type="transmembrane region" description="Helical" evidence="14">
    <location>
        <begin position="12"/>
        <end position="30"/>
    </location>
</feature>
<keyword evidence="10 14" id="KW-1133">Transmembrane helix</keyword>
<evidence type="ECO:0000313" key="18">
    <source>
        <dbReference type="EMBL" id="RCW92015.1"/>
    </source>
</evidence>
<keyword evidence="6 14" id="KW-0479">Metal-binding</keyword>
<comment type="cofactor">
    <cofactor evidence="14 16">
        <name>Zn(2+)</name>
        <dbReference type="ChEBI" id="CHEBI:29105"/>
    </cofactor>
    <text evidence="14 16">Binds 1 zinc ion per subunit.</text>
</comment>
<feature type="binding site" evidence="16">
    <location>
        <position position="168"/>
    </location>
    <ligand>
        <name>Zn(2+)</name>
        <dbReference type="ChEBI" id="CHEBI:29105"/>
        <note>catalytic</note>
    </ligand>
</feature>
<keyword evidence="12" id="KW-0129">CBS domain</keyword>
<comment type="caution">
    <text evidence="14">Lacks conserved residue(s) required for the propagation of feature annotation.</text>
</comment>
<evidence type="ECO:0000256" key="4">
    <source>
        <dbReference type="ARBA" id="ARBA00022670"/>
    </source>
</evidence>
<dbReference type="InterPro" id="IPR016483">
    <property type="entry name" value="UCP006404_Pept_M50_CBS"/>
</dbReference>
<evidence type="ECO:0000256" key="6">
    <source>
        <dbReference type="ARBA" id="ARBA00022723"/>
    </source>
</evidence>
<keyword evidence="11 14" id="KW-0482">Metalloprotease</keyword>
<feature type="binding site" evidence="16">
    <location>
        <position position="63"/>
    </location>
    <ligand>
        <name>Zn(2+)</name>
        <dbReference type="ChEBI" id="CHEBI:29105"/>
        <note>catalytic</note>
    </ligand>
</feature>
<feature type="transmembrane region" description="Helical" evidence="14">
    <location>
        <begin position="140"/>
        <end position="165"/>
    </location>
</feature>
<dbReference type="Pfam" id="PF02163">
    <property type="entry name" value="Peptidase_M50"/>
    <property type="match status" value="1"/>
</dbReference>
<evidence type="ECO:0000256" key="8">
    <source>
        <dbReference type="ARBA" id="ARBA00022801"/>
    </source>
</evidence>
<dbReference type="GO" id="GO:0006508">
    <property type="term" value="P:proteolysis"/>
    <property type="evidence" value="ECO:0007669"/>
    <property type="project" value="UniProtKB-KW"/>
</dbReference>
<keyword evidence="4 14" id="KW-0645">Protease</keyword>
<keyword evidence="7" id="KW-0677">Repeat</keyword>
<dbReference type="PANTHER" id="PTHR39188:SF3">
    <property type="entry name" value="STAGE IV SPORULATION PROTEIN FB"/>
    <property type="match status" value="1"/>
</dbReference>
<dbReference type="Gene3D" id="3.10.580.10">
    <property type="entry name" value="CBS-domain"/>
    <property type="match status" value="1"/>
</dbReference>
<evidence type="ECO:0000256" key="9">
    <source>
        <dbReference type="ARBA" id="ARBA00022833"/>
    </source>
</evidence>
<feature type="transmembrane region" description="Helical" evidence="14">
    <location>
        <begin position="42"/>
        <end position="61"/>
    </location>
</feature>
<keyword evidence="19" id="KW-1185">Reference proteome</keyword>
<feature type="binding site" evidence="16">
    <location>
        <position position="59"/>
    </location>
    <ligand>
        <name>Zn(2+)</name>
        <dbReference type="ChEBI" id="CHEBI:29105"/>
        <note>catalytic</note>
    </ligand>
</feature>
<evidence type="ECO:0000256" key="14">
    <source>
        <dbReference type="PIRNR" id="PIRNR006404"/>
    </source>
</evidence>
<evidence type="ECO:0000256" key="13">
    <source>
        <dbReference type="ARBA" id="ARBA00023136"/>
    </source>
</evidence>
<dbReference type="GO" id="GO:0046872">
    <property type="term" value="F:metal ion binding"/>
    <property type="evidence" value="ECO:0007669"/>
    <property type="project" value="UniProtKB-UniRule"/>
</dbReference>
<keyword evidence="13 14" id="KW-0472">Membrane</keyword>
<feature type="active site" evidence="15">
    <location>
        <position position="60"/>
    </location>
</feature>
<evidence type="ECO:0000259" key="17">
    <source>
        <dbReference type="Pfam" id="PF02163"/>
    </source>
</evidence>
<comment type="subcellular location">
    <subcellularLocation>
        <location evidence="1">Cell membrane</location>
        <topology evidence="1">Multi-pass membrane protein</topology>
    </subcellularLocation>
</comment>
<accession>A0A368ZK55</accession>
<evidence type="ECO:0000256" key="11">
    <source>
        <dbReference type="ARBA" id="ARBA00023049"/>
    </source>
</evidence>
<evidence type="ECO:0000256" key="2">
    <source>
        <dbReference type="ARBA" id="ARBA00007931"/>
    </source>
</evidence>
<dbReference type="EMBL" id="QPJO01000002">
    <property type="protein sequence ID" value="RCW92015.1"/>
    <property type="molecule type" value="Genomic_DNA"/>
</dbReference>
<dbReference type="InterPro" id="IPR046342">
    <property type="entry name" value="CBS_dom_sf"/>
</dbReference>
<evidence type="ECO:0000256" key="1">
    <source>
        <dbReference type="ARBA" id="ARBA00004651"/>
    </source>
</evidence>
<comment type="caution">
    <text evidence="18">The sequence shown here is derived from an EMBL/GenBank/DDBJ whole genome shotgun (WGS) entry which is preliminary data.</text>
</comment>
<evidence type="ECO:0000256" key="3">
    <source>
        <dbReference type="ARBA" id="ARBA00022475"/>
    </source>
</evidence>
<dbReference type="SUPFAM" id="SSF54631">
    <property type="entry name" value="CBS-domain pair"/>
    <property type="match status" value="1"/>
</dbReference>
<dbReference type="AlphaFoldDB" id="A0A368ZK55"/>
<reference evidence="18 19" key="1">
    <citation type="submission" date="2018-07" db="EMBL/GenBank/DDBJ databases">
        <title>Genomic Encyclopedia of Type Strains, Phase III (KMG-III): the genomes of soil and plant-associated and newly described type strains.</title>
        <authorList>
            <person name="Whitman W."/>
        </authorList>
    </citation>
    <scope>NUCLEOTIDE SEQUENCE [LARGE SCALE GENOMIC DNA]</scope>
    <source>
        <strain evidence="18 19">CECT 7958</strain>
    </source>
</reference>
<protein>
    <recommendedName>
        <fullName evidence="14">Zinc metalloprotease</fullName>
    </recommendedName>
</protein>
<evidence type="ECO:0000313" key="19">
    <source>
        <dbReference type="Proteomes" id="UP000253436"/>
    </source>
</evidence>
<dbReference type="PANTHER" id="PTHR39188">
    <property type="entry name" value="MEMBRANE-ASSOCIATED ZINC METALLOPROTEASE M50B"/>
    <property type="match status" value="1"/>
</dbReference>
<keyword evidence="5 14" id="KW-0812">Transmembrane</keyword>
<dbReference type="GO" id="GO:0005886">
    <property type="term" value="C:plasma membrane"/>
    <property type="evidence" value="ECO:0007669"/>
    <property type="project" value="UniProtKB-SubCell"/>
</dbReference>
<evidence type="ECO:0000256" key="5">
    <source>
        <dbReference type="ARBA" id="ARBA00022692"/>
    </source>
</evidence>
<organism evidence="18 19">
    <name type="scientific">Winogradskyella arenosi</name>
    <dbReference type="NCBI Taxonomy" id="533325"/>
    <lineage>
        <taxon>Bacteria</taxon>
        <taxon>Pseudomonadati</taxon>
        <taxon>Bacteroidota</taxon>
        <taxon>Flavobacteriia</taxon>
        <taxon>Flavobacteriales</taxon>
        <taxon>Flavobacteriaceae</taxon>
        <taxon>Winogradskyella</taxon>
    </lineage>
</organism>
<evidence type="ECO:0000256" key="15">
    <source>
        <dbReference type="PIRSR" id="PIRSR006404-1"/>
    </source>
</evidence>
<evidence type="ECO:0000256" key="16">
    <source>
        <dbReference type="PIRSR" id="PIRSR006404-2"/>
    </source>
</evidence>
<name>A0A368ZK55_9FLAO</name>
<dbReference type="OrthoDB" id="9800627at2"/>
<dbReference type="RefSeq" id="WP_114308709.1">
    <property type="nucleotide sequence ID" value="NZ_QPJO01000002.1"/>
</dbReference>
<dbReference type="PIRSF" id="PIRSF006404">
    <property type="entry name" value="UCP006404_Pept_M50_CBS"/>
    <property type="match status" value="1"/>
</dbReference>
<proteinExistence type="inferred from homology"/>
<keyword evidence="8 14" id="KW-0378">Hydrolase</keyword>
<evidence type="ECO:0000256" key="7">
    <source>
        <dbReference type="ARBA" id="ARBA00022737"/>
    </source>
</evidence>
<feature type="domain" description="Peptidase M50" evidence="17">
    <location>
        <begin position="48"/>
        <end position="200"/>
    </location>
</feature>
<gene>
    <name evidence="18" type="ORF">DFQ08_10234</name>
</gene>
<keyword evidence="3" id="KW-1003">Cell membrane</keyword>
<dbReference type="Proteomes" id="UP000253436">
    <property type="component" value="Unassembled WGS sequence"/>
</dbReference>
<evidence type="ECO:0000256" key="10">
    <source>
        <dbReference type="ARBA" id="ARBA00022989"/>
    </source>
</evidence>
<comment type="similarity">
    <text evidence="2 14">Belongs to the peptidase M50B family.</text>
</comment>
<feature type="transmembrane region" description="Helical" evidence="14">
    <location>
        <begin position="99"/>
        <end position="120"/>
    </location>
</feature>
<evidence type="ECO:0000256" key="12">
    <source>
        <dbReference type="ARBA" id="ARBA00023122"/>
    </source>
</evidence>
<dbReference type="GO" id="GO:0008237">
    <property type="term" value="F:metallopeptidase activity"/>
    <property type="evidence" value="ECO:0007669"/>
    <property type="project" value="UniProtKB-UniRule"/>
</dbReference>
<sequence>MNVNLNIGRVLGAQLKVHWTFFLLIIWIVVHELQRGGYASSVLFNIALVLAIFIGVILHELGHAFMAKRFGVRTTKITLLPIGGIAHWNPREIPPKHEILIVLAGPFVNLVLALLLYFTIPIHSLYRQSFTDAYEVFASFSFQNFLFFIFLINAGLVLVNMLPAFPLDGGRLLRALLDLRLKPAKATQIATSLGQVIAIAFLLLGLLYHPVLIFIALFIFFSAYTENLNVQHTTLLKGHTVEEAMLLNITTFKPKDSIDLVVNTIISGTEINFIVVESGHIKGLLNHGKIIEHSAKNVLVEAVMDPEFKTVNALDDLSVVYPLIYAHKQTLFPVVHQGRLIGAIDTINLNEYIALQTKLTYKL</sequence>